<comment type="caution">
    <text evidence="1">The sequence shown here is derived from an EMBL/GenBank/DDBJ whole genome shotgun (WGS) entry which is preliminary data.</text>
</comment>
<reference evidence="1 2" key="1">
    <citation type="submission" date="2017-10" db="EMBL/GenBank/DDBJ databases">
        <title>Draft genome of two endophytic bacteria isolated from 'guarana' Paullinia cupana (Mart.) Ducke.</title>
        <authorList>
            <person name="Siqueira K.A."/>
            <person name="Liotti R.G."/>
            <person name="Mendes T.A."/>
            <person name="Soares M.A."/>
        </authorList>
    </citation>
    <scope>NUCLEOTIDE SEQUENCE [LARGE SCALE GENOMIC DNA]</scope>
    <source>
        <strain evidence="1 2">342</strain>
    </source>
</reference>
<organism evidence="1 2">
    <name type="scientific">Pantoea coffeiphila</name>
    <dbReference type="NCBI Taxonomy" id="1465635"/>
    <lineage>
        <taxon>Bacteria</taxon>
        <taxon>Pseudomonadati</taxon>
        <taxon>Pseudomonadota</taxon>
        <taxon>Gammaproteobacteria</taxon>
        <taxon>Enterobacterales</taxon>
        <taxon>Erwiniaceae</taxon>
        <taxon>Pantoea</taxon>
    </lineage>
</organism>
<sequence>MRDGVDSLNELRYVIGSAVSRLLKIREEPHIENIMCMLQIMSIESQEDKLKEVCAEAIKMLSRK</sequence>
<gene>
    <name evidence="1" type="ORF">CQW29_16095</name>
</gene>
<dbReference type="AlphaFoldDB" id="A0A2S9I9D3"/>
<evidence type="ECO:0000313" key="1">
    <source>
        <dbReference type="EMBL" id="PRD14385.1"/>
    </source>
</evidence>
<keyword evidence="2" id="KW-1185">Reference proteome</keyword>
<protein>
    <submittedName>
        <fullName evidence="1">Uncharacterized protein</fullName>
    </submittedName>
</protein>
<name>A0A2S9I9D3_9GAMM</name>
<accession>A0A2S9I9D3</accession>
<dbReference type="Proteomes" id="UP000239181">
    <property type="component" value="Unassembled WGS sequence"/>
</dbReference>
<proteinExistence type="predicted"/>
<dbReference type="EMBL" id="PDET01000011">
    <property type="protein sequence ID" value="PRD14385.1"/>
    <property type="molecule type" value="Genomic_DNA"/>
</dbReference>
<evidence type="ECO:0000313" key="2">
    <source>
        <dbReference type="Proteomes" id="UP000239181"/>
    </source>
</evidence>